<keyword evidence="1" id="KW-0732">Signal</keyword>
<evidence type="ECO:0000313" key="2">
    <source>
        <dbReference type="EMBL" id="CRZ02443.1"/>
    </source>
</evidence>
<feature type="chain" id="PRO_5005222667" description="Expansin-like EG45 domain-containing protein" evidence="1">
    <location>
        <begin position="20"/>
        <end position="114"/>
    </location>
</feature>
<organism evidence="2">
    <name type="scientific">Spongospora subterranea</name>
    <dbReference type="NCBI Taxonomy" id="70186"/>
    <lineage>
        <taxon>Eukaryota</taxon>
        <taxon>Sar</taxon>
        <taxon>Rhizaria</taxon>
        <taxon>Endomyxa</taxon>
        <taxon>Phytomyxea</taxon>
        <taxon>Plasmodiophorida</taxon>
        <taxon>Plasmodiophoridae</taxon>
        <taxon>Spongospora</taxon>
    </lineage>
</organism>
<protein>
    <recommendedName>
        <fullName evidence="3">Expansin-like EG45 domain-containing protein</fullName>
    </recommendedName>
</protein>
<reference evidence="2" key="1">
    <citation type="submission" date="2015-04" db="EMBL/GenBank/DDBJ databases">
        <title>The genome sequence of the plant pathogenic Rhizarian Plasmodiophora brassicae reveals insights in its biotrophic life cycle and the origin of chitin synthesis.</title>
        <authorList>
            <person name="Schwelm A."/>
            <person name="Fogelqvist J."/>
            <person name="Knaust A."/>
            <person name="Julke S."/>
            <person name="Lilja T."/>
            <person name="Dhandapani V."/>
            <person name="Bonilla-Rosso G."/>
            <person name="Karlsson M."/>
            <person name="Shevchenko A."/>
            <person name="Choi S.R."/>
            <person name="Kim H.G."/>
            <person name="Park J.Y."/>
            <person name="Lim Y.P."/>
            <person name="Ludwig-Muller J."/>
            <person name="Dixelius C."/>
        </authorList>
    </citation>
    <scope>NUCLEOTIDE SEQUENCE</scope>
    <source>
        <tissue evidence="2">Potato root galls</tissue>
    </source>
</reference>
<evidence type="ECO:0000256" key="1">
    <source>
        <dbReference type="SAM" id="SignalP"/>
    </source>
</evidence>
<feature type="signal peptide" evidence="1">
    <location>
        <begin position="1"/>
        <end position="19"/>
    </location>
</feature>
<sequence>MRFIVSAILVISFTGVANSATGVLGTRWADKTDEGGCSLPQGNYFTGDALALGLQSSLGDLKYVPAMCGQVYTVQCEGGPEVEVIVAGQCLSTSCGIDMIGPTWSKATNGASPG</sequence>
<name>A0A0H5QKB5_9EUKA</name>
<dbReference type="AlphaFoldDB" id="A0A0H5QKB5"/>
<feature type="non-terminal residue" evidence="2">
    <location>
        <position position="114"/>
    </location>
</feature>
<evidence type="ECO:0008006" key="3">
    <source>
        <dbReference type="Google" id="ProtNLM"/>
    </source>
</evidence>
<proteinExistence type="predicted"/>
<dbReference type="EMBL" id="HACM01002001">
    <property type="protein sequence ID" value="CRZ02443.1"/>
    <property type="molecule type" value="Transcribed_RNA"/>
</dbReference>
<accession>A0A0H5QKB5</accession>